<sequence length="123" mass="14047">MTEERIQTGDLVTDDADAPIARDKPVGGGEGRERLEPLFDSSREQELRERWRGLQARFVDEPRDTVSEADSLVAELLRDLATSFDSARSKLEEQWSSGADVSTEDLRVTLQRYRSFFERLLEA</sequence>
<gene>
    <name evidence="2" type="ORF">5G12_033</name>
</gene>
<organism evidence="2">
    <name type="scientific">uncultured bacterium 5G12</name>
    <dbReference type="NCBI Taxonomy" id="1701325"/>
    <lineage>
        <taxon>Bacteria</taxon>
        <taxon>environmental samples</taxon>
    </lineage>
</organism>
<evidence type="ECO:0000256" key="1">
    <source>
        <dbReference type="SAM" id="MobiDB-lite"/>
    </source>
</evidence>
<feature type="region of interest" description="Disordered" evidence="1">
    <location>
        <begin position="1"/>
        <end position="34"/>
    </location>
</feature>
<feature type="compositionally biased region" description="Basic and acidic residues" evidence="1">
    <location>
        <begin position="20"/>
        <end position="34"/>
    </location>
</feature>
<accession>A0A0N9HRD4</accession>
<protein>
    <submittedName>
        <fullName evidence="2">Uncharacterized protein</fullName>
    </submittedName>
</protein>
<dbReference type="EMBL" id="KT342857">
    <property type="protein sequence ID" value="ALG05292.2"/>
    <property type="molecule type" value="Genomic_DNA"/>
</dbReference>
<dbReference type="AlphaFoldDB" id="A0A0N9HRD4"/>
<name>A0A0N9HRD4_9BACT</name>
<proteinExistence type="predicted"/>
<reference evidence="2" key="1">
    <citation type="submission" date="2016-04" db="EMBL/GenBank/DDBJ databases">
        <title>Exploring the genomic information of specific uncultured soil bacteria through a new metagenomic library-based strategy.</title>
        <authorList>
            <person name="Liu Y."/>
            <person name="Zhang R."/>
        </authorList>
    </citation>
    <scope>NUCLEOTIDE SEQUENCE</scope>
</reference>
<evidence type="ECO:0000313" key="2">
    <source>
        <dbReference type="EMBL" id="ALG05292.2"/>
    </source>
</evidence>